<dbReference type="PROSITE" id="PS51450">
    <property type="entry name" value="LRR"/>
    <property type="match status" value="1"/>
</dbReference>
<evidence type="ECO:0000256" key="2">
    <source>
        <dbReference type="ARBA" id="ARBA00022737"/>
    </source>
</evidence>
<protein>
    <submittedName>
        <fullName evidence="4">Uncharacterized protein</fullName>
    </submittedName>
</protein>
<accession>A0AAN9EXW7</accession>
<dbReference type="InterPro" id="IPR003591">
    <property type="entry name" value="Leu-rich_rpt_typical-subtyp"/>
</dbReference>
<organism evidence="4 5">
    <name type="scientific">Clitoria ternatea</name>
    <name type="common">Butterfly pea</name>
    <dbReference type="NCBI Taxonomy" id="43366"/>
    <lineage>
        <taxon>Eukaryota</taxon>
        <taxon>Viridiplantae</taxon>
        <taxon>Streptophyta</taxon>
        <taxon>Embryophyta</taxon>
        <taxon>Tracheophyta</taxon>
        <taxon>Spermatophyta</taxon>
        <taxon>Magnoliopsida</taxon>
        <taxon>eudicotyledons</taxon>
        <taxon>Gunneridae</taxon>
        <taxon>Pentapetalae</taxon>
        <taxon>rosids</taxon>
        <taxon>fabids</taxon>
        <taxon>Fabales</taxon>
        <taxon>Fabaceae</taxon>
        <taxon>Papilionoideae</taxon>
        <taxon>50 kb inversion clade</taxon>
        <taxon>NPAAA clade</taxon>
        <taxon>indigoferoid/millettioid clade</taxon>
        <taxon>Phaseoleae</taxon>
        <taxon>Clitoria</taxon>
    </lineage>
</organism>
<dbReference type="SMART" id="SM00369">
    <property type="entry name" value="LRR_TYP"/>
    <property type="match status" value="3"/>
</dbReference>
<evidence type="ECO:0000313" key="4">
    <source>
        <dbReference type="EMBL" id="KAK7265632.1"/>
    </source>
</evidence>
<dbReference type="Pfam" id="PF13855">
    <property type="entry name" value="LRR_8"/>
    <property type="match status" value="1"/>
</dbReference>
<reference evidence="4 5" key="1">
    <citation type="submission" date="2024-01" db="EMBL/GenBank/DDBJ databases">
        <title>The genomes of 5 underutilized Papilionoideae crops provide insights into root nodulation and disease resistance.</title>
        <authorList>
            <person name="Yuan L."/>
        </authorList>
    </citation>
    <scope>NUCLEOTIDE SEQUENCE [LARGE SCALE GENOMIC DNA]</scope>
    <source>
        <strain evidence="4">LY-2023</strain>
        <tissue evidence="4">Leaf</tissue>
    </source>
</reference>
<evidence type="ECO:0000256" key="3">
    <source>
        <dbReference type="ARBA" id="ARBA00023786"/>
    </source>
</evidence>
<evidence type="ECO:0000313" key="5">
    <source>
        <dbReference type="Proteomes" id="UP001359559"/>
    </source>
</evidence>
<dbReference type="PANTHER" id="PTHR48051">
    <property type="match status" value="1"/>
</dbReference>
<dbReference type="InterPro" id="IPR050216">
    <property type="entry name" value="LRR_domain-containing"/>
</dbReference>
<keyword evidence="2" id="KW-0677">Repeat</keyword>
<dbReference type="AlphaFoldDB" id="A0AAN9EXW7"/>
<name>A0AAN9EXW7_CLITE</name>
<comment type="caution">
    <text evidence="4">The sequence shown here is derived from an EMBL/GenBank/DDBJ whole genome shotgun (WGS) entry which is preliminary data.</text>
</comment>
<keyword evidence="5" id="KW-1185">Reference proteome</keyword>
<gene>
    <name evidence="4" type="ORF">RJT34_33254</name>
</gene>
<keyword evidence="1" id="KW-0433">Leucine-rich repeat</keyword>
<comment type="similarity">
    <text evidence="3">Belongs to the SHOC2 family.</text>
</comment>
<dbReference type="PANTHER" id="PTHR48051:SF54">
    <property type="entry name" value="LEUCINE-RICH REPEAT-CONTAINING PROTEIN"/>
    <property type="match status" value="1"/>
</dbReference>
<evidence type="ECO:0000256" key="1">
    <source>
        <dbReference type="ARBA" id="ARBA00022614"/>
    </source>
</evidence>
<dbReference type="GO" id="GO:0005737">
    <property type="term" value="C:cytoplasm"/>
    <property type="evidence" value="ECO:0007669"/>
    <property type="project" value="TreeGrafter"/>
</dbReference>
<dbReference type="InterPro" id="IPR032675">
    <property type="entry name" value="LRR_dom_sf"/>
</dbReference>
<dbReference type="Gene3D" id="3.80.10.10">
    <property type="entry name" value="Ribonuclease Inhibitor"/>
    <property type="match status" value="1"/>
</dbReference>
<dbReference type="InterPro" id="IPR001611">
    <property type="entry name" value="Leu-rich_rpt"/>
</dbReference>
<proteinExistence type="inferred from homology"/>
<sequence>MSLETRNKLTALPDCISHCRSIVELDVSFNSMKYLPTNIGYKLQNLQKLMIQLNEIRSLPSSVCEMKFSCYLDAHFNELCELPIEIGKLTSLQVLNLSSNFTDMKELLETFGDLVYLRELDLSNNQIHALPNTFDRLDNLTHLNLEQNPLEVPPPDIVAQGVQAVKRFMT</sequence>
<dbReference type="SUPFAM" id="SSF52075">
    <property type="entry name" value="Outer arm dynein light chain 1"/>
    <property type="match status" value="1"/>
</dbReference>
<dbReference type="EMBL" id="JAYKXN010000008">
    <property type="protein sequence ID" value="KAK7265632.1"/>
    <property type="molecule type" value="Genomic_DNA"/>
</dbReference>
<dbReference type="Proteomes" id="UP001359559">
    <property type="component" value="Unassembled WGS sequence"/>
</dbReference>